<geneLocation type="plasmid" evidence="3">
    <name>pNITHX1</name>
</geneLocation>
<keyword evidence="3" id="KW-1185">Reference proteome</keyword>
<keyword evidence="2" id="KW-0614">Plasmid</keyword>
<reference evidence="3" key="1">
    <citation type="submission" date="2006-03" db="EMBL/GenBank/DDBJ databases">
        <title>Complete sequence of plasmid 1 of Nitrobacter hamburgensis X14.</title>
        <authorList>
            <consortium name="US DOE Joint Genome Institute"/>
            <person name="Copeland A."/>
            <person name="Lucas S."/>
            <person name="Lapidus A."/>
            <person name="Barry K."/>
            <person name="Detter J.C."/>
            <person name="Glavina del Rio T."/>
            <person name="Hammon N."/>
            <person name="Israni S."/>
            <person name="Dalin E."/>
            <person name="Tice H."/>
            <person name="Pitluck S."/>
            <person name="Chain P."/>
            <person name="Malfatti S."/>
            <person name="Shin M."/>
            <person name="Vergez L."/>
            <person name="Schmutz J."/>
            <person name="Larimer F."/>
            <person name="Land M."/>
            <person name="Hauser L."/>
            <person name="Kyrpides N."/>
            <person name="Ivanova N."/>
            <person name="Ward B."/>
            <person name="Arp D."/>
            <person name="Klotz M."/>
            <person name="Stein L."/>
            <person name="O'Mullan G."/>
            <person name="Starkenburg S."/>
            <person name="Sayavedra L."/>
            <person name="Poret-Peterson A.T."/>
            <person name="Gentry M.E."/>
            <person name="Bruce D."/>
            <person name="Richardson P."/>
        </authorList>
    </citation>
    <scope>NUCLEOTIDE SEQUENCE [LARGE SCALE GENOMIC DNA]</scope>
    <source>
        <strain evidence="3">DSM 10229 / NCIMB 13809 / X14</strain>
        <plasmid evidence="3">Plasmid pNITHX1</plasmid>
    </source>
</reference>
<dbReference type="RefSeq" id="WP_011505012.1">
    <property type="nucleotide sequence ID" value="NC_007959.1"/>
</dbReference>
<evidence type="ECO:0000313" key="3">
    <source>
        <dbReference type="Proteomes" id="UP000001953"/>
    </source>
</evidence>
<proteinExistence type="predicted"/>
<dbReference type="AlphaFoldDB" id="Q1QGC4"/>
<dbReference type="Proteomes" id="UP000001953">
    <property type="component" value="Plasmid 1"/>
</dbReference>
<evidence type="ECO:0000256" key="1">
    <source>
        <dbReference type="SAM" id="MobiDB-lite"/>
    </source>
</evidence>
<sequence length="77" mass="8394">MSQPDHDSVAGRECSGLKQLLQTVYRTPRHGKHVIAVGRIAGDGRVILDDEDGVELQRVGRGCHPHPPGELIYGGER</sequence>
<feature type="region of interest" description="Disordered" evidence="1">
    <location>
        <begin position="58"/>
        <end position="77"/>
    </location>
</feature>
<dbReference type="KEGG" id="nha:Nham_4065"/>
<dbReference type="HOGENOM" id="CLU_2634494_0_0_5"/>
<dbReference type="EMBL" id="CP000320">
    <property type="protein sequence ID" value="ABE64723.1"/>
    <property type="molecule type" value="Genomic_DNA"/>
</dbReference>
<evidence type="ECO:0000313" key="2">
    <source>
        <dbReference type="EMBL" id="ABE64723.1"/>
    </source>
</evidence>
<protein>
    <submittedName>
        <fullName evidence="2">Uncharacterized protein</fullName>
    </submittedName>
</protein>
<accession>Q1QGC4</accession>
<organism evidence="2 3">
    <name type="scientific">Nitrobacter hamburgensis (strain DSM 10229 / NCIMB 13809 / X14)</name>
    <dbReference type="NCBI Taxonomy" id="323097"/>
    <lineage>
        <taxon>Bacteria</taxon>
        <taxon>Pseudomonadati</taxon>
        <taxon>Pseudomonadota</taxon>
        <taxon>Alphaproteobacteria</taxon>
        <taxon>Hyphomicrobiales</taxon>
        <taxon>Nitrobacteraceae</taxon>
        <taxon>Nitrobacter</taxon>
    </lineage>
</organism>
<gene>
    <name evidence="2" type="ordered locus">Nham_4065</name>
</gene>
<name>Q1QGC4_NITHX</name>